<dbReference type="HOGENOM" id="CLU_027080_0_0_1"/>
<feature type="compositionally biased region" description="Polar residues" evidence="1">
    <location>
        <begin position="496"/>
        <end position="519"/>
    </location>
</feature>
<dbReference type="InterPro" id="IPR017930">
    <property type="entry name" value="Myb_dom"/>
</dbReference>
<feature type="compositionally biased region" description="Acidic residues" evidence="1">
    <location>
        <begin position="668"/>
        <end position="677"/>
    </location>
</feature>
<dbReference type="OrthoDB" id="3562657at2759"/>
<feature type="domain" description="HTH myb-type" evidence="3">
    <location>
        <begin position="683"/>
        <end position="736"/>
    </location>
</feature>
<dbReference type="SUPFAM" id="SSF46689">
    <property type="entry name" value="Homeodomain-like"/>
    <property type="match status" value="1"/>
</dbReference>
<evidence type="ECO:0000256" key="1">
    <source>
        <dbReference type="SAM" id="MobiDB-lite"/>
    </source>
</evidence>
<name>W6XY78_COCC2</name>
<dbReference type="InterPro" id="IPR001005">
    <property type="entry name" value="SANT/Myb"/>
</dbReference>
<dbReference type="Proteomes" id="UP000053841">
    <property type="component" value="Unassembled WGS sequence"/>
</dbReference>
<proteinExistence type="predicted"/>
<evidence type="ECO:0000259" key="3">
    <source>
        <dbReference type="PROSITE" id="PS51294"/>
    </source>
</evidence>
<dbReference type="GeneID" id="19146838"/>
<accession>W6XY78</accession>
<feature type="compositionally biased region" description="Polar residues" evidence="1">
    <location>
        <begin position="652"/>
        <end position="663"/>
    </location>
</feature>
<feature type="compositionally biased region" description="Polar residues" evidence="1">
    <location>
        <begin position="449"/>
        <end position="458"/>
    </location>
</feature>
<feature type="region of interest" description="Disordered" evidence="1">
    <location>
        <begin position="219"/>
        <end position="243"/>
    </location>
</feature>
<dbReference type="AlphaFoldDB" id="W6XY78"/>
<reference evidence="4 5" key="1">
    <citation type="journal article" date="2013" name="PLoS Genet.">
        <title>Comparative genome structure, secondary metabolite, and effector coding capacity across Cochliobolus pathogens.</title>
        <authorList>
            <person name="Condon B.J."/>
            <person name="Leng Y."/>
            <person name="Wu D."/>
            <person name="Bushley K.E."/>
            <person name="Ohm R.A."/>
            <person name="Otillar R."/>
            <person name="Martin J."/>
            <person name="Schackwitz W."/>
            <person name="Grimwood J."/>
            <person name="MohdZainudin N."/>
            <person name="Xue C."/>
            <person name="Wang R."/>
            <person name="Manning V.A."/>
            <person name="Dhillon B."/>
            <person name="Tu Z.J."/>
            <person name="Steffenson B.J."/>
            <person name="Salamov A."/>
            <person name="Sun H."/>
            <person name="Lowry S."/>
            <person name="LaButti K."/>
            <person name="Han J."/>
            <person name="Copeland A."/>
            <person name="Lindquist E."/>
            <person name="Barry K."/>
            <person name="Schmutz J."/>
            <person name="Baker S.E."/>
            <person name="Ciuffetti L.M."/>
            <person name="Grigoriev I.V."/>
            <person name="Zhong S."/>
            <person name="Turgeon B.G."/>
        </authorList>
    </citation>
    <scope>NUCLEOTIDE SEQUENCE [LARGE SCALE GENOMIC DNA]</scope>
    <source>
        <strain evidence="4 5">26-R-13</strain>
    </source>
</reference>
<dbReference type="EMBL" id="KI964894">
    <property type="protein sequence ID" value="EUC27659.1"/>
    <property type="molecule type" value="Genomic_DNA"/>
</dbReference>
<feature type="region of interest" description="Disordered" evidence="1">
    <location>
        <begin position="329"/>
        <end position="375"/>
    </location>
</feature>
<evidence type="ECO:0000259" key="2">
    <source>
        <dbReference type="PROSITE" id="PS50090"/>
    </source>
</evidence>
<evidence type="ECO:0000313" key="5">
    <source>
        <dbReference type="Proteomes" id="UP000053841"/>
    </source>
</evidence>
<dbReference type="InterPro" id="IPR009057">
    <property type="entry name" value="Homeodomain-like_sf"/>
</dbReference>
<feature type="region of interest" description="Disordered" evidence="1">
    <location>
        <begin position="1"/>
        <end position="49"/>
    </location>
</feature>
<dbReference type="SMART" id="SM00717">
    <property type="entry name" value="SANT"/>
    <property type="match status" value="1"/>
</dbReference>
<evidence type="ECO:0000313" key="4">
    <source>
        <dbReference type="EMBL" id="EUC27659.1"/>
    </source>
</evidence>
<feature type="compositionally biased region" description="Polar residues" evidence="1">
    <location>
        <begin position="1"/>
        <end position="39"/>
    </location>
</feature>
<protein>
    <submittedName>
        <fullName evidence="4">Uncharacterized protein</fullName>
    </submittedName>
</protein>
<organism evidence="4 5">
    <name type="scientific">Cochliobolus carbonum (strain 26-R-13)</name>
    <name type="common">Maize leaf spot fungus</name>
    <name type="synonym">Bipolaris zeicola</name>
    <dbReference type="NCBI Taxonomy" id="930089"/>
    <lineage>
        <taxon>Eukaryota</taxon>
        <taxon>Fungi</taxon>
        <taxon>Dikarya</taxon>
        <taxon>Ascomycota</taxon>
        <taxon>Pezizomycotina</taxon>
        <taxon>Dothideomycetes</taxon>
        <taxon>Pleosporomycetidae</taxon>
        <taxon>Pleosporales</taxon>
        <taxon>Pleosporineae</taxon>
        <taxon>Pleosporaceae</taxon>
        <taxon>Bipolaris</taxon>
    </lineage>
</organism>
<dbReference type="Gene3D" id="1.10.10.60">
    <property type="entry name" value="Homeodomain-like"/>
    <property type="match status" value="1"/>
</dbReference>
<keyword evidence="5" id="KW-1185">Reference proteome</keyword>
<gene>
    <name evidence="4" type="ORF">COCCADRAFT_30911</name>
</gene>
<feature type="region of interest" description="Disordered" evidence="1">
    <location>
        <begin position="650"/>
        <end position="688"/>
    </location>
</feature>
<dbReference type="CDD" id="cd00167">
    <property type="entry name" value="SANT"/>
    <property type="match status" value="1"/>
</dbReference>
<dbReference type="KEGG" id="bze:COCCADRAFT_30911"/>
<dbReference type="PROSITE" id="PS51294">
    <property type="entry name" value="HTH_MYB"/>
    <property type="match status" value="1"/>
</dbReference>
<dbReference type="Pfam" id="PF00249">
    <property type="entry name" value="Myb_DNA-binding"/>
    <property type="match status" value="1"/>
</dbReference>
<feature type="region of interest" description="Disordered" evidence="1">
    <location>
        <begin position="435"/>
        <end position="519"/>
    </location>
</feature>
<feature type="compositionally biased region" description="Polar residues" evidence="1">
    <location>
        <begin position="219"/>
        <end position="238"/>
    </location>
</feature>
<feature type="domain" description="Myb-like" evidence="2">
    <location>
        <begin position="683"/>
        <end position="733"/>
    </location>
</feature>
<dbReference type="RefSeq" id="XP_007718043.1">
    <property type="nucleotide sequence ID" value="XM_007719853.1"/>
</dbReference>
<dbReference type="PROSITE" id="PS50090">
    <property type="entry name" value="MYB_LIKE"/>
    <property type="match status" value="1"/>
</dbReference>
<sequence length="736" mass="81919">MTTPSGVIGSSRNGPSHELTQTLGSFRSSSQINSATQPNEGRAGDAEDSLLQSVSRSELDVCSLREVLSSPRGFLLKFSDTALLFRPELIRFYQNPIMATFTSVSQNTSSEFRHYDPTLLKRTQSKPKAKKTEKNVRRNDGEVATQSLGLLLQESGNNLPAVPQQTLQVHTTGHVEDVEGIDSEKCDLFGVDHRTGTHEFAMGDSHYQLRHLRSITESDATSNHHNATKFQLNNGSPNSHEKSQYCTIANEKDHAKQHSDLHTSVEYAFSIDDIERTYHVKLGPLVEDDTFSSVASVVNGSSNSQKRSYQYLVGDETISILEAVPNAVSNPELDRRRPSKQRRMAEREARSPTIERTYMPKPTPLPHSYDQASRLGTRDSSILSSLNAGHDEYCTTSLALPTTDLYSVEHRDGTYIKGSVEERLQARRSIALSEELEPEEDIGQESSRDVVNTQSSGRKTGEIIQKKLGRNGSCIIPPSRSQRPRRRAWTPEMGRGNSNTAPRSLDYNTAPTKPSQQVRLTQLQQSSISERLNTEKGSQIYLSGSNSLGTTAEDGNNIDYESRSSMSCQIKDLTLCAIPDDSSVVTAILHLSSSNHSLSLLALGHKVTGEQGKVIRMTQLSPDSWLLLGYRCNGSPADLSNCERLNKKRMNSAHSDAVSNGTDRSNDSCDEDDENGEENTKEHSRRTHKQWLESEEVLLLSLKDKQGMEWEEICKRFPSRSPGAVKLRYYTLKKRS</sequence>